<comment type="caution">
    <text evidence="1">The sequence shown here is derived from an EMBL/GenBank/DDBJ whole genome shotgun (WGS) entry which is preliminary data.</text>
</comment>
<feature type="non-terminal residue" evidence="1">
    <location>
        <position position="1"/>
    </location>
</feature>
<name>A0A8K0D759_IGNLU</name>
<organism evidence="1 2">
    <name type="scientific">Ignelater luminosus</name>
    <name type="common">Cucubano</name>
    <name type="synonym">Pyrophorus luminosus</name>
    <dbReference type="NCBI Taxonomy" id="2038154"/>
    <lineage>
        <taxon>Eukaryota</taxon>
        <taxon>Metazoa</taxon>
        <taxon>Ecdysozoa</taxon>
        <taxon>Arthropoda</taxon>
        <taxon>Hexapoda</taxon>
        <taxon>Insecta</taxon>
        <taxon>Pterygota</taxon>
        <taxon>Neoptera</taxon>
        <taxon>Endopterygota</taxon>
        <taxon>Coleoptera</taxon>
        <taxon>Polyphaga</taxon>
        <taxon>Elateriformia</taxon>
        <taxon>Elateroidea</taxon>
        <taxon>Elateridae</taxon>
        <taxon>Agrypninae</taxon>
        <taxon>Pyrophorini</taxon>
        <taxon>Ignelater</taxon>
    </lineage>
</organism>
<accession>A0A8K0D759</accession>
<dbReference type="Proteomes" id="UP000801492">
    <property type="component" value="Unassembled WGS sequence"/>
</dbReference>
<keyword evidence="2" id="KW-1185">Reference proteome</keyword>
<evidence type="ECO:0000313" key="1">
    <source>
        <dbReference type="EMBL" id="KAF2900683.1"/>
    </source>
</evidence>
<sequence>SRKHHVYPYDDFFKKVLVEATGSLSGRHKPTMEFGGCSGSLKDKRPIRRVQLLTLR</sequence>
<protein>
    <submittedName>
        <fullName evidence="1">Uncharacterized protein</fullName>
    </submittedName>
</protein>
<evidence type="ECO:0000313" key="2">
    <source>
        <dbReference type="Proteomes" id="UP000801492"/>
    </source>
</evidence>
<proteinExistence type="predicted"/>
<dbReference type="AlphaFoldDB" id="A0A8K0D759"/>
<dbReference type="EMBL" id="VTPC01002055">
    <property type="protein sequence ID" value="KAF2900683.1"/>
    <property type="molecule type" value="Genomic_DNA"/>
</dbReference>
<reference evidence="1" key="1">
    <citation type="submission" date="2019-08" db="EMBL/GenBank/DDBJ databases">
        <title>The genome of the North American firefly Photinus pyralis.</title>
        <authorList>
            <consortium name="Photinus pyralis genome working group"/>
            <person name="Fallon T.R."/>
            <person name="Sander Lower S.E."/>
            <person name="Weng J.-K."/>
        </authorList>
    </citation>
    <scope>NUCLEOTIDE SEQUENCE</scope>
    <source>
        <strain evidence="1">TRF0915ILg1</strain>
        <tissue evidence="1">Whole body</tissue>
    </source>
</reference>
<gene>
    <name evidence="1" type="ORF">ILUMI_05502</name>
</gene>